<dbReference type="AlphaFoldDB" id="A0A842IRS1"/>
<dbReference type="Pfam" id="PF00300">
    <property type="entry name" value="His_Phos_1"/>
    <property type="match status" value="1"/>
</dbReference>
<feature type="binding site" evidence="1">
    <location>
        <position position="57"/>
    </location>
    <ligand>
        <name>substrate</name>
    </ligand>
</feature>
<dbReference type="RefSeq" id="WP_185788597.1">
    <property type="nucleotide sequence ID" value="NZ_JACLCP010000002.1"/>
</dbReference>
<evidence type="ECO:0000313" key="2">
    <source>
        <dbReference type="EMBL" id="MBC2844869.1"/>
    </source>
</evidence>
<name>A0A842IRS1_9FLAO</name>
<sequence>MKILTLVRHGKSSWEFDVSDDKRPLKSRGRSDAKLVANQFINNNQLPQMVFSSPAKRALETCKIFTQTIGFSENSVIIEDDLYDFGGENVIKFVKSLSNEIDDVMIFGHNHAFTSIANIFGDTYIDNLPTSGLVRLNFEINKWEDLEKGRTEYIIVPKELR</sequence>
<proteinExistence type="predicted"/>
<evidence type="ECO:0000256" key="1">
    <source>
        <dbReference type="PIRSR" id="PIRSR613078-2"/>
    </source>
</evidence>
<dbReference type="InterPro" id="IPR029033">
    <property type="entry name" value="His_PPase_superfam"/>
</dbReference>
<gene>
    <name evidence="2" type="ORF">H7F21_07185</name>
</gene>
<accession>A0A842IRS1</accession>
<dbReference type="SUPFAM" id="SSF53254">
    <property type="entry name" value="Phosphoglycerate mutase-like"/>
    <property type="match status" value="1"/>
</dbReference>
<organism evidence="2 3">
    <name type="scientific">Winogradskyella flava</name>
    <dbReference type="NCBI Taxonomy" id="1884876"/>
    <lineage>
        <taxon>Bacteria</taxon>
        <taxon>Pseudomonadati</taxon>
        <taxon>Bacteroidota</taxon>
        <taxon>Flavobacteriia</taxon>
        <taxon>Flavobacteriales</taxon>
        <taxon>Flavobacteriaceae</taxon>
        <taxon>Winogradskyella</taxon>
    </lineage>
</organism>
<reference evidence="2" key="1">
    <citation type="submission" date="2020-08" db="EMBL/GenBank/DDBJ databases">
        <title>Winogradskyella ouciana sp. nov., isolated from the hadal seawater of the Mariana Trench.</title>
        <authorList>
            <person name="He X."/>
        </authorList>
    </citation>
    <scope>NUCLEOTIDE SEQUENCE [LARGE SCALE GENOMIC DNA]</scope>
    <source>
        <strain evidence="2">KCTC 52348</strain>
    </source>
</reference>
<dbReference type="PANTHER" id="PTHR47623">
    <property type="entry name" value="OS09G0287300 PROTEIN"/>
    <property type="match status" value="1"/>
</dbReference>
<dbReference type="SMART" id="SM00855">
    <property type="entry name" value="PGAM"/>
    <property type="match status" value="1"/>
</dbReference>
<protein>
    <submittedName>
        <fullName evidence="2">Histidine phosphatase family protein</fullName>
    </submittedName>
</protein>
<dbReference type="CDD" id="cd07067">
    <property type="entry name" value="HP_PGM_like"/>
    <property type="match status" value="1"/>
</dbReference>
<dbReference type="InterPro" id="IPR013078">
    <property type="entry name" value="His_Pase_superF_clade-1"/>
</dbReference>
<comment type="caution">
    <text evidence="2">The sequence shown here is derived from an EMBL/GenBank/DDBJ whole genome shotgun (WGS) entry which is preliminary data.</text>
</comment>
<dbReference type="PANTHER" id="PTHR47623:SF1">
    <property type="entry name" value="OS09G0287300 PROTEIN"/>
    <property type="match status" value="1"/>
</dbReference>
<evidence type="ECO:0000313" key="3">
    <source>
        <dbReference type="Proteomes" id="UP000533900"/>
    </source>
</evidence>
<dbReference type="Proteomes" id="UP000533900">
    <property type="component" value="Unassembled WGS sequence"/>
</dbReference>
<dbReference type="EMBL" id="JACLCP010000002">
    <property type="protein sequence ID" value="MBC2844869.1"/>
    <property type="molecule type" value="Genomic_DNA"/>
</dbReference>
<keyword evidence="3" id="KW-1185">Reference proteome</keyword>
<dbReference type="Gene3D" id="3.40.50.1240">
    <property type="entry name" value="Phosphoglycerate mutase-like"/>
    <property type="match status" value="1"/>
</dbReference>